<reference evidence="1" key="1">
    <citation type="submission" date="2014-09" db="EMBL/GenBank/DDBJ databases">
        <authorList>
            <person name="Magalhaes I.L.F."/>
            <person name="Oliveira U."/>
            <person name="Santos F.R."/>
            <person name="Vidigal T.H.D.A."/>
            <person name="Brescovit A.D."/>
            <person name="Santos A.J."/>
        </authorList>
    </citation>
    <scope>NUCLEOTIDE SEQUENCE</scope>
    <source>
        <tissue evidence="1">Shoot tissue taken approximately 20 cm above the soil surface</tissue>
    </source>
</reference>
<name>A0A0A9DHM9_ARUDO</name>
<sequence length="66" mass="7356">MNSLSLPRTSAPVLPNEECINRVQPRLLFFPTKQLEATCDNNNTVSKSLGIEFTTTTTADTYVHTQ</sequence>
<reference evidence="1" key="2">
    <citation type="journal article" date="2015" name="Data Brief">
        <title>Shoot transcriptome of the giant reed, Arundo donax.</title>
        <authorList>
            <person name="Barrero R.A."/>
            <person name="Guerrero F.D."/>
            <person name="Moolhuijzen P."/>
            <person name="Goolsby J.A."/>
            <person name="Tidwell J."/>
            <person name="Bellgard S.E."/>
            <person name="Bellgard M.I."/>
        </authorList>
    </citation>
    <scope>NUCLEOTIDE SEQUENCE</scope>
    <source>
        <tissue evidence="1">Shoot tissue taken approximately 20 cm above the soil surface</tissue>
    </source>
</reference>
<evidence type="ECO:0000313" key="1">
    <source>
        <dbReference type="EMBL" id="JAD88074.1"/>
    </source>
</evidence>
<dbReference type="EMBL" id="GBRH01209821">
    <property type="protein sequence ID" value="JAD88074.1"/>
    <property type="molecule type" value="Transcribed_RNA"/>
</dbReference>
<proteinExistence type="predicted"/>
<protein>
    <submittedName>
        <fullName evidence="1">Uncharacterized protein</fullName>
    </submittedName>
</protein>
<dbReference type="AlphaFoldDB" id="A0A0A9DHM9"/>
<organism evidence="1">
    <name type="scientific">Arundo donax</name>
    <name type="common">Giant reed</name>
    <name type="synonym">Donax arundinaceus</name>
    <dbReference type="NCBI Taxonomy" id="35708"/>
    <lineage>
        <taxon>Eukaryota</taxon>
        <taxon>Viridiplantae</taxon>
        <taxon>Streptophyta</taxon>
        <taxon>Embryophyta</taxon>
        <taxon>Tracheophyta</taxon>
        <taxon>Spermatophyta</taxon>
        <taxon>Magnoliopsida</taxon>
        <taxon>Liliopsida</taxon>
        <taxon>Poales</taxon>
        <taxon>Poaceae</taxon>
        <taxon>PACMAD clade</taxon>
        <taxon>Arundinoideae</taxon>
        <taxon>Arundineae</taxon>
        <taxon>Arundo</taxon>
    </lineage>
</organism>
<accession>A0A0A9DHM9</accession>